<gene>
    <name evidence="1" type="primary">LOC107803016</name>
</gene>
<dbReference type="PaxDb" id="4097-A0A1S4AZJ6"/>
<dbReference type="AlphaFoldDB" id="A0A1S4AZJ6"/>
<proteinExistence type="predicted"/>
<reference evidence="1" key="1">
    <citation type="submission" date="2025-08" db="UniProtKB">
        <authorList>
            <consortium name="RefSeq"/>
        </authorList>
    </citation>
    <scope>IDENTIFICATION</scope>
</reference>
<dbReference type="OrthoDB" id="10478710at2759"/>
<dbReference type="RefSeq" id="XP_016482097.1">
    <property type="nucleotide sequence ID" value="XM_016626611.1"/>
</dbReference>
<organism evidence="1">
    <name type="scientific">Nicotiana tabacum</name>
    <name type="common">Common tobacco</name>
    <dbReference type="NCBI Taxonomy" id="4097"/>
    <lineage>
        <taxon>Eukaryota</taxon>
        <taxon>Viridiplantae</taxon>
        <taxon>Streptophyta</taxon>
        <taxon>Embryophyta</taxon>
        <taxon>Tracheophyta</taxon>
        <taxon>Spermatophyta</taxon>
        <taxon>Magnoliopsida</taxon>
        <taxon>eudicotyledons</taxon>
        <taxon>Gunneridae</taxon>
        <taxon>Pentapetalae</taxon>
        <taxon>asterids</taxon>
        <taxon>lamiids</taxon>
        <taxon>Solanales</taxon>
        <taxon>Solanaceae</taxon>
        <taxon>Nicotianoideae</taxon>
        <taxon>Nicotianeae</taxon>
        <taxon>Nicotiana</taxon>
    </lineage>
</organism>
<dbReference type="KEGG" id="nta:107803016"/>
<name>A0A1S4AZJ6_TOBAC</name>
<accession>A0A1S4AZJ6</accession>
<sequence length="186" mass="20651">MISEFHMKNLWEWSAIYRQHVGFKRRGVTLQVGCYDLLCTHCQLIIFFPYYIPVSCTWTPTNVKLFSDFRAGECELVNRNRSPSQSSTVESSPAIMVENSPLAVTLDSSSLDLSIGGSDSLLINGVGRFLGVTPVKHMYYLEALQRSGVISLYKKSCQKTVEFIVDVGEGGFGESSSSSVKKEKGT</sequence>
<evidence type="ECO:0000313" key="1">
    <source>
        <dbReference type="RefSeq" id="XP_016482097.1"/>
    </source>
</evidence>
<protein>
    <submittedName>
        <fullName evidence="1">Uncharacterized protein</fullName>
    </submittedName>
</protein>